<dbReference type="PROSITE" id="PS50835">
    <property type="entry name" value="IG_LIKE"/>
    <property type="match status" value="1"/>
</dbReference>
<dbReference type="InterPro" id="IPR013783">
    <property type="entry name" value="Ig-like_fold"/>
</dbReference>
<evidence type="ECO:0000259" key="2">
    <source>
        <dbReference type="PROSITE" id="PS50835"/>
    </source>
</evidence>
<dbReference type="Pfam" id="PF00059">
    <property type="entry name" value="Lectin_C"/>
    <property type="match status" value="1"/>
</dbReference>
<evidence type="ECO:0000313" key="4">
    <source>
        <dbReference type="Proteomes" id="UP001497623"/>
    </source>
</evidence>
<dbReference type="PANTHER" id="PTHR45784">
    <property type="entry name" value="C-TYPE LECTIN DOMAIN FAMILY 20 MEMBER A-RELATED"/>
    <property type="match status" value="1"/>
</dbReference>
<dbReference type="SUPFAM" id="SSF56436">
    <property type="entry name" value="C-type lectin-like"/>
    <property type="match status" value="1"/>
</dbReference>
<dbReference type="PANTHER" id="PTHR45784:SF3">
    <property type="entry name" value="C-TYPE LECTIN DOMAIN FAMILY 4 MEMBER K-LIKE-RELATED"/>
    <property type="match status" value="1"/>
</dbReference>
<dbReference type="Proteomes" id="UP001497623">
    <property type="component" value="Unassembled WGS sequence"/>
</dbReference>
<sequence>MRKVSDSGNEQCSIVITNVTTAHGGDWTCNVLTTEQNLTASKTLSIDNTVILSDGSETLLYVGQEATLVCYISNVTRKCHWKHYRYIYHMADIAAGAFTDLRAASNSSDNQCSLSIKHISKLHHGIWTCAEGFKQPLSSNMTLKIETNKLKFDASDVYLHIGHEIILECGVDGILRSCHWEHDNQIYKISEIRAGSHTNMKIASKSDYDQCSILITSFNAELEGEWTCLVQTSGQNFTASRNLTLEKTDIQFNKSAISRHIGDELHLECGVLGYYSSCEWIHGNLIYQVADVANGIYSNMMAANNSISNTTDSISNTTDSISNTTDSISDDIDSDSNQCGIIISSATTTHNGLWTCKILTRGQPLNSSKTITIGCPHGYHLASGSDQCYKMGCPKGFFTLHSTNQCFKFFNETKVSWEEANTLCQENGMELAKPYDAVTLRRYLVERYGYNSIAWIGARADGKYIRWTRDGSYLTTSNPLWYSGEPGNDVKSNYCLVLYAYDSNLKSYPNQPFVTNGCSSQYSPLCELVID</sequence>
<dbReference type="Gene3D" id="3.10.100.10">
    <property type="entry name" value="Mannose-Binding Protein A, subunit A"/>
    <property type="match status" value="1"/>
</dbReference>
<dbReference type="InterPro" id="IPR001304">
    <property type="entry name" value="C-type_lectin-like"/>
</dbReference>
<organism evidence="3 4">
    <name type="scientific">Meganyctiphanes norvegica</name>
    <name type="common">Northern krill</name>
    <name type="synonym">Thysanopoda norvegica</name>
    <dbReference type="NCBI Taxonomy" id="48144"/>
    <lineage>
        <taxon>Eukaryota</taxon>
        <taxon>Metazoa</taxon>
        <taxon>Ecdysozoa</taxon>
        <taxon>Arthropoda</taxon>
        <taxon>Crustacea</taxon>
        <taxon>Multicrustacea</taxon>
        <taxon>Malacostraca</taxon>
        <taxon>Eumalacostraca</taxon>
        <taxon>Eucarida</taxon>
        <taxon>Euphausiacea</taxon>
        <taxon>Euphausiidae</taxon>
        <taxon>Meganyctiphanes</taxon>
    </lineage>
</organism>
<dbReference type="InterPro" id="IPR007110">
    <property type="entry name" value="Ig-like_dom"/>
</dbReference>
<dbReference type="Gene3D" id="2.60.40.10">
    <property type="entry name" value="Immunoglobulins"/>
    <property type="match status" value="2"/>
</dbReference>
<gene>
    <name evidence="3" type="ORF">MNOR_LOCUS6796</name>
</gene>
<evidence type="ECO:0000313" key="3">
    <source>
        <dbReference type="EMBL" id="CAL4067908.1"/>
    </source>
</evidence>
<dbReference type="EMBL" id="CAXKWB010002873">
    <property type="protein sequence ID" value="CAL4067908.1"/>
    <property type="molecule type" value="Genomic_DNA"/>
</dbReference>
<dbReference type="InterPro" id="IPR016186">
    <property type="entry name" value="C-type_lectin-like/link_sf"/>
</dbReference>
<dbReference type="InterPro" id="IPR036179">
    <property type="entry name" value="Ig-like_dom_sf"/>
</dbReference>
<dbReference type="InterPro" id="IPR016187">
    <property type="entry name" value="CTDL_fold"/>
</dbReference>
<dbReference type="PROSITE" id="PS50041">
    <property type="entry name" value="C_TYPE_LECTIN_2"/>
    <property type="match status" value="1"/>
</dbReference>
<feature type="domain" description="Ig-like" evidence="2">
    <location>
        <begin position="136"/>
        <end position="244"/>
    </location>
</feature>
<dbReference type="InterPro" id="IPR003599">
    <property type="entry name" value="Ig_sub"/>
</dbReference>
<protein>
    <submittedName>
        <fullName evidence="3">Uncharacterized protein</fullName>
    </submittedName>
</protein>
<dbReference type="CDD" id="cd00037">
    <property type="entry name" value="CLECT"/>
    <property type="match status" value="1"/>
</dbReference>
<dbReference type="SUPFAM" id="SSF48726">
    <property type="entry name" value="Immunoglobulin"/>
    <property type="match status" value="1"/>
</dbReference>
<dbReference type="SMART" id="SM00409">
    <property type="entry name" value="IG"/>
    <property type="match status" value="3"/>
</dbReference>
<reference evidence="3 4" key="1">
    <citation type="submission" date="2024-05" db="EMBL/GenBank/DDBJ databases">
        <authorList>
            <person name="Wallberg A."/>
        </authorList>
    </citation>
    <scope>NUCLEOTIDE SEQUENCE [LARGE SCALE GENOMIC DNA]</scope>
</reference>
<keyword evidence="4" id="KW-1185">Reference proteome</keyword>
<dbReference type="SMART" id="SM00034">
    <property type="entry name" value="CLECT"/>
    <property type="match status" value="1"/>
</dbReference>
<comment type="caution">
    <text evidence="3">The sequence shown here is derived from an EMBL/GenBank/DDBJ whole genome shotgun (WGS) entry which is preliminary data.</text>
</comment>
<feature type="domain" description="C-type lectin" evidence="1">
    <location>
        <begin position="402"/>
        <end position="527"/>
    </location>
</feature>
<dbReference type="AlphaFoldDB" id="A0AAV2Q252"/>
<accession>A0AAV2Q252</accession>
<name>A0AAV2Q252_MEGNR</name>
<evidence type="ECO:0000259" key="1">
    <source>
        <dbReference type="PROSITE" id="PS50041"/>
    </source>
</evidence>
<proteinExistence type="predicted"/>